<proteinExistence type="inferred from homology"/>
<dbReference type="Proteomes" id="UP000267524">
    <property type="component" value="Unassembled WGS sequence"/>
</dbReference>
<keyword evidence="6" id="KW-1185">Reference proteome</keyword>
<keyword evidence="2 3" id="KW-0808">Transferase</keyword>
<reference evidence="5 6" key="1">
    <citation type="submission" date="2018-08" db="EMBL/GenBank/DDBJ databases">
        <title>Chryseobacterium nematophagum: a novel matrix digesting pathogen of nematodes.</title>
        <authorList>
            <person name="Page A."/>
            <person name="Roberts M."/>
            <person name="Felix M.-A."/>
            <person name="Weir W."/>
        </authorList>
    </citation>
    <scope>NUCLEOTIDE SEQUENCE [LARGE SCALE GENOMIC DNA]</scope>
    <source>
        <strain evidence="5 6">JUb275</strain>
    </source>
</reference>
<dbReference type="RefSeq" id="WP_122545351.1">
    <property type="nucleotide sequence ID" value="NZ_QWIV01000005.1"/>
</dbReference>
<dbReference type="Gene3D" id="3.40.47.10">
    <property type="match status" value="2"/>
</dbReference>
<name>A0A3M7LG84_9FLAO</name>
<dbReference type="PANTHER" id="PTHR11712:SF336">
    <property type="entry name" value="3-OXOACYL-[ACYL-CARRIER-PROTEIN] SYNTHASE, MITOCHONDRIAL"/>
    <property type="match status" value="1"/>
</dbReference>
<organism evidence="5 6">
    <name type="scientific">Chryseobacterium nematophagum</name>
    <dbReference type="NCBI Taxonomy" id="2305228"/>
    <lineage>
        <taxon>Bacteria</taxon>
        <taxon>Pseudomonadati</taxon>
        <taxon>Bacteroidota</taxon>
        <taxon>Flavobacteriia</taxon>
        <taxon>Flavobacteriales</taxon>
        <taxon>Weeksellaceae</taxon>
        <taxon>Chryseobacterium group</taxon>
        <taxon>Chryseobacterium</taxon>
    </lineage>
</organism>
<evidence type="ECO:0000259" key="4">
    <source>
        <dbReference type="PROSITE" id="PS52004"/>
    </source>
</evidence>
<dbReference type="InterPro" id="IPR014031">
    <property type="entry name" value="Ketoacyl_synth_C"/>
</dbReference>
<sequence length="377" mass="41227">MTKEVYITDYNCVTPLGFDISSNWNSILEGKSGIALHQVIETQEAFYTSIVHSEKLENEFKQYFNNQDFTRLEKMFLLALRPIVERHNITEKSAFILSTTKGNISLLKNQSTLPEGVYLSNLAQKIADFFGFKTKPIVVSNACVSGVLAISVAKNMIRGGRYKDAFIIAGDEVSEFVISGFNSFQAIGIAPCKPYDKNRNGINIGEGAAAMYITSELNENEIISFKILGDSSINDANHISGPSRTGDGLFASISNSMKEANLSPKDIDFISAHGTATLYNDEMEAVAFNRIGLQNVPLNSLKGYYGHCLGASGLLESIISMESALKNILIPSKNFEKEGTSLSLNIIKEKQPSEIKHILKTASGFGGCNTAIILEKC</sequence>
<dbReference type="InterPro" id="IPR014030">
    <property type="entry name" value="Ketoacyl_synth_N"/>
</dbReference>
<protein>
    <submittedName>
        <fullName evidence="5">Beta-ketoacyl synthase</fullName>
    </submittedName>
</protein>
<evidence type="ECO:0000313" key="5">
    <source>
        <dbReference type="EMBL" id="RMZ60542.1"/>
    </source>
</evidence>
<accession>A0A3M7LG84</accession>
<evidence type="ECO:0000256" key="1">
    <source>
        <dbReference type="ARBA" id="ARBA00008467"/>
    </source>
</evidence>
<evidence type="ECO:0000313" key="6">
    <source>
        <dbReference type="Proteomes" id="UP000267524"/>
    </source>
</evidence>
<dbReference type="PANTHER" id="PTHR11712">
    <property type="entry name" value="POLYKETIDE SYNTHASE-RELATED"/>
    <property type="match status" value="1"/>
</dbReference>
<dbReference type="EMBL" id="QWIV01000005">
    <property type="protein sequence ID" value="RMZ60542.1"/>
    <property type="molecule type" value="Genomic_DNA"/>
</dbReference>
<comment type="similarity">
    <text evidence="1 3">Belongs to the thiolase-like superfamily. Beta-ketoacyl-ACP synthases family.</text>
</comment>
<evidence type="ECO:0000256" key="2">
    <source>
        <dbReference type="ARBA" id="ARBA00022679"/>
    </source>
</evidence>
<dbReference type="Pfam" id="PF00109">
    <property type="entry name" value="ketoacyl-synt"/>
    <property type="match status" value="1"/>
</dbReference>
<feature type="domain" description="Ketosynthase family 3 (KS3)" evidence="4">
    <location>
        <begin position="2"/>
        <end position="376"/>
    </location>
</feature>
<dbReference type="PROSITE" id="PS52004">
    <property type="entry name" value="KS3_2"/>
    <property type="match status" value="1"/>
</dbReference>
<dbReference type="InterPro" id="IPR000794">
    <property type="entry name" value="Beta-ketoacyl_synthase"/>
</dbReference>
<gene>
    <name evidence="5" type="ORF">D1632_00735</name>
</gene>
<dbReference type="InterPro" id="IPR016039">
    <property type="entry name" value="Thiolase-like"/>
</dbReference>
<comment type="caution">
    <text evidence="5">The sequence shown here is derived from an EMBL/GenBank/DDBJ whole genome shotgun (WGS) entry which is preliminary data.</text>
</comment>
<dbReference type="AlphaFoldDB" id="A0A3M7LG84"/>
<evidence type="ECO:0000256" key="3">
    <source>
        <dbReference type="RuleBase" id="RU003694"/>
    </source>
</evidence>
<dbReference type="InterPro" id="IPR020841">
    <property type="entry name" value="PKS_Beta-ketoAc_synthase_dom"/>
</dbReference>
<dbReference type="Pfam" id="PF02801">
    <property type="entry name" value="Ketoacyl-synt_C"/>
    <property type="match status" value="1"/>
</dbReference>
<dbReference type="GO" id="GO:0006633">
    <property type="term" value="P:fatty acid biosynthetic process"/>
    <property type="evidence" value="ECO:0007669"/>
    <property type="project" value="TreeGrafter"/>
</dbReference>
<dbReference type="GO" id="GO:0005829">
    <property type="term" value="C:cytosol"/>
    <property type="evidence" value="ECO:0007669"/>
    <property type="project" value="TreeGrafter"/>
</dbReference>
<dbReference type="GO" id="GO:0004315">
    <property type="term" value="F:3-oxoacyl-[acyl-carrier-protein] synthase activity"/>
    <property type="evidence" value="ECO:0007669"/>
    <property type="project" value="TreeGrafter"/>
</dbReference>
<dbReference type="SUPFAM" id="SSF53901">
    <property type="entry name" value="Thiolase-like"/>
    <property type="match status" value="1"/>
</dbReference>